<dbReference type="EMBL" id="CP158568">
    <property type="protein sequence ID" value="XBY43288.1"/>
    <property type="molecule type" value="Genomic_DNA"/>
</dbReference>
<dbReference type="AlphaFoldDB" id="A0AAU7X9E8"/>
<gene>
    <name evidence="1" type="ORF">ABS361_14440</name>
</gene>
<accession>A0AAU7X9E8</accession>
<organism evidence="1">
    <name type="scientific">Methyloraptor flagellatus</name>
    <dbReference type="NCBI Taxonomy" id="3162530"/>
    <lineage>
        <taxon>Bacteria</taxon>
        <taxon>Pseudomonadati</taxon>
        <taxon>Pseudomonadota</taxon>
        <taxon>Alphaproteobacteria</taxon>
        <taxon>Hyphomicrobiales</taxon>
        <taxon>Ancalomicrobiaceae</taxon>
        <taxon>Methyloraptor</taxon>
    </lineage>
</organism>
<name>A0AAU7X9E8_9HYPH</name>
<dbReference type="KEGG" id="mflg:ABS361_14440"/>
<proteinExistence type="predicted"/>
<sequence length="95" mass="8816">MSGSTEAREAGSAVAALGAGAAAPAGAIEATVVEGAIGCCAGSAAGAPAEGLAVPASIDPVASGARGTLPAPTCRTELAGAAWGRQPAARSRTGW</sequence>
<dbReference type="RefSeq" id="WP_407048387.1">
    <property type="nucleotide sequence ID" value="NZ_CP158568.1"/>
</dbReference>
<evidence type="ECO:0000313" key="1">
    <source>
        <dbReference type="EMBL" id="XBY43288.1"/>
    </source>
</evidence>
<protein>
    <submittedName>
        <fullName evidence="1">Uncharacterized protein</fullName>
    </submittedName>
</protein>
<reference evidence="1" key="1">
    <citation type="submission" date="2024-06" db="EMBL/GenBank/DDBJ databases">
        <title>Methylostella associata gen. nov., sp. nov., a novel Ancalomicrobiaceae-affiliated facultatively methylotrophic bacteria that feed on methanotrophs of the genus Methylococcus.</title>
        <authorList>
            <person name="Saltykova V."/>
            <person name="Danilova O.V."/>
            <person name="Oshkin I.Y."/>
            <person name="Belova S.E."/>
            <person name="Pimenov N.V."/>
            <person name="Dedysh S.N."/>
        </authorList>
    </citation>
    <scope>NUCLEOTIDE SEQUENCE</scope>
    <source>
        <strain evidence="1">S20</strain>
    </source>
</reference>